<dbReference type="EMBL" id="UGTA01000001">
    <property type="protein sequence ID" value="SUB58121.1"/>
    <property type="molecule type" value="Genomic_DNA"/>
</dbReference>
<name>A0A379C7C8_9PAST</name>
<reference evidence="1 2" key="1">
    <citation type="submission" date="2018-06" db="EMBL/GenBank/DDBJ databases">
        <authorList>
            <consortium name="Pathogen Informatics"/>
            <person name="Doyle S."/>
        </authorList>
    </citation>
    <scope>NUCLEOTIDE SEQUENCE [LARGE SCALE GENOMIC DNA]</scope>
    <source>
        <strain evidence="1 2">NCTC12872</strain>
    </source>
</reference>
<accession>A0A379C7C8</accession>
<evidence type="ECO:0008006" key="3">
    <source>
        <dbReference type="Google" id="ProtNLM"/>
    </source>
</evidence>
<organism evidence="1 2">
    <name type="scientific">Phocoenobacter uteri</name>
    <dbReference type="NCBI Taxonomy" id="146806"/>
    <lineage>
        <taxon>Bacteria</taxon>
        <taxon>Pseudomonadati</taxon>
        <taxon>Pseudomonadota</taxon>
        <taxon>Gammaproteobacteria</taxon>
        <taxon>Pasteurellales</taxon>
        <taxon>Pasteurellaceae</taxon>
        <taxon>Phocoenobacter</taxon>
    </lineage>
</organism>
<protein>
    <recommendedName>
        <fullName evidence="3">Competence protein A</fullName>
    </recommendedName>
</protein>
<keyword evidence="2" id="KW-1185">Reference proteome</keyword>
<sequence>MLFKPKSTYRKVGISHNENYFCAVVKNNQQYDVQWYNKSQFRLSEIFNQLELANKKICKIYAINDRFIWRKYLFFPANYSTEMLYRQMITLLKQELPIAIEDIYFDYQILLQPENNLKKVILYALKKDCQQFENKDKTIILDSEIYCYKRGLTHLFKLDENLNEAENGYVFQDQIIQFKQQEFCQTAIENSEQISDCKRLYFFENLQKIPKIKECELILLPSLDEKTIRDPYLYLTALGATLWNGKV</sequence>
<evidence type="ECO:0000313" key="2">
    <source>
        <dbReference type="Proteomes" id="UP000255417"/>
    </source>
</evidence>
<proteinExistence type="predicted"/>
<gene>
    <name evidence="1" type="ORF">NCTC12872_00071</name>
</gene>
<dbReference type="Proteomes" id="UP000255417">
    <property type="component" value="Unassembled WGS sequence"/>
</dbReference>
<evidence type="ECO:0000313" key="1">
    <source>
        <dbReference type="EMBL" id="SUB58121.1"/>
    </source>
</evidence>
<dbReference type="AlphaFoldDB" id="A0A379C7C8"/>